<sequence length="88" mass="9698">MSSVSKTVLPVPGGPWMIRMGLFLFKPNLRALNWEASYAYLSDSPRSGPLDSSHSVRLFLAIFNTSLLSPNSVATTPMEAFSFCKPFL</sequence>
<organism evidence="1">
    <name type="scientific">Arundo donax</name>
    <name type="common">Giant reed</name>
    <name type="synonym">Donax arundinaceus</name>
    <dbReference type="NCBI Taxonomy" id="35708"/>
    <lineage>
        <taxon>Eukaryota</taxon>
        <taxon>Viridiplantae</taxon>
        <taxon>Streptophyta</taxon>
        <taxon>Embryophyta</taxon>
        <taxon>Tracheophyta</taxon>
        <taxon>Spermatophyta</taxon>
        <taxon>Magnoliopsida</taxon>
        <taxon>Liliopsida</taxon>
        <taxon>Poales</taxon>
        <taxon>Poaceae</taxon>
        <taxon>PACMAD clade</taxon>
        <taxon>Arundinoideae</taxon>
        <taxon>Arundineae</taxon>
        <taxon>Arundo</taxon>
    </lineage>
</organism>
<reference evidence="1" key="1">
    <citation type="submission" date="2014-09" db="EMBL/GenBank/DDBJ databases">
        <authorList>
            <person name="Magalhaes I.L.F."/>
            <person name="Oliveira U."/>
            <person name="Santos F.R."/>
            <person name="Vidigal T.H.D.A."/>
            <person name="Brescovit A.D."/>
            <person name="Santos A.J."/>
        </authorList>
    </citation>
    <scope>NUCLEOTIDE SEQUENCE</scope>
    <source>
        <tissue evidence="1">Shoot tissue taken approximately 20 cm above the soil surface</tissue>
    </source>
</reference>
<dbReference type="EMBL" id="GBRH01198973">
    <property type="protein sequence ID" value="JAD98922.1"/>
    <property type="molecule type" value="Transcribed_RNA"/>
</dbReference>
<dbReference type="AlphaFoldDB" id="A0A0A9ESB2"/>
<name>A0A0A9ESB2_ARUDO</name>
<protein>
    <submittedName>
        <fullName evidence="1">Uncharacterized protein</fullName>
    </submittedName>
</protein>
<evidence type="ECO:0000313" key="1">
    <source>
        <dbReference type="EMBL" id="JAD98922.1"/>
    </source>
</evidence>
<accession>A0A0A9ESB2</accession>
<proteinExistence type="predicted"/>
<reference evidence="1" key="2">
    <citation type="journal article" date="2015" name="Data Brief">
        <title>Shoot transcriptome of the giant reed, Arundo donax.</title>
        <authorList>
            <person name="Barrero R.A."/>
            <person name="Guerrero F.D."/>
            <person name="Moolhuijzen P."/>
            <person name="Goolsby J.A."/>
            <person name="Tidwell J."/>
            <person name="Bellgard S.E."/>
            <person name="Bellgard M.I."/>
        </authorList>
    </citation>
    <scope>NUCLEOTIDE SEQUENCE</scope>
    <source>
        <tissue evidence="1">Shoot tissue taken approximately 20 cm above the soil surface</tissue>
    </source>
</reference>